<evidence type="ECO:0000256" key="1">
    <source>
        <dbReference type="SAM" id="Phobius"/>
    </source>
</evidence>
<organism evidence="2 3">
    <name type="scientific">Phytomonospora endophytica</name>
    <dbReference type="NCBI Taxonomy" id="714109"/>
    <lineage>
        <taxon>Bacteria</taxon>
        <taxon>Bacillati</taxon>
        <taxon>Actinomycetota</taxon>
        <taxon>Actinomycetes</taxon>
        <taxon>Micromonosporales</taxon>
        <taxon>Micromonosporaceae</taxon>
        <taxon>Phytomonospora</taxon>
    </lineage>
</organism>
<evidence type="ECO:0000313" key="3">
    <source>
        <dbReference type="Proteomes" id="UP000548476"/>
    </source>
</evidence>
<gene>
    <name evidence="2" type="ORF">HNR73_002346</name>
</gene>
<comment type="caution">
    <text evidence="2">The sequence shown here is derived from an EMBL/GenBank/DDBJ whole genome shotgun (WGS) entry which is preliminary data.</text>
</comment>
<evidence type="ECO:0000313" key="2">
    <source>
        <dbReference type="EMBL" id="MBB6034496.1"/>
    </source>
</evidence>
<dbReference type="EMBL" id="JACHGT010000004">
    <property type="protein sequence ID" value="MBB6034496.1"/>
    <property type="molecule type" value="Genomic_DNA"/>
</dbReference>
<dbReference type="Proteomes" id="UP000548476">
    <property type="component" value="Unassembled WGS sequence"/>
</dbReference>
<feature type="transmembrane region" description="Helical" evidence="1">
    <location>
        <begin position="115"/>
        <end position="138"/>
    </location>
</feature>
<keyword evidence="1" id="KW-1133">Transmembrane helix</keyword>
<keyword evidence="1" id="KW-0472">Membrane</keyword>
<feature type="transmembrane region" description="Helical" evidence="1">
    <location>
        <begin position="254"/>
        <end position="273"/>
    </location>
</feature>
<feature type="transmembrane region" description="Helical" evidence="1">
    <location>
        <begin position="80"/>
        <end position="103"/>
    </location>
</feature>
<keyword evidence="1" id="KW-0812">Transmembrane</keyword>
<reference evidence="2 3" key="1">
    <citation type="submission" date="2020-08" db="EMBL/GenBank/DDBJ databases">
        <title>Genomic Encyclopedia of Type Strains, Phase IV (KMG-IV): sequencing the most valuable type-strain genomes for metagenomic binning, comparative biology and taxonomic classification.</title>
        <authorList>
            <person name="Goeker M."/>
        </authorList>
    </citation>
    <scope>NUCLEOTIDE SEQUENCE [LARGE SCALE GENOMIC DNA]</scope>
    <source>
        <strain evidence="2 3">YIM 65646</strain>
    </source>
</reference>
<dbReference type="RefSeq" id="WP_184787345.1">
    <property type="nucleotide sequence ID" value="NZ_BONT01000088.1"/>
</dbReference>
<keyword evidence="3" id="KW-1185">Reference proteome</keyword>
<accession>A0A841FE06</accession>
<feature type="transmembrane region" description="Helical" evidence="1">
    <location>
        <begin position="229"/>
        <end position="248"/>
    </location>
</feature>
<sequence length="286" mass="28861">MSNGELVSVAPRPRQVIVATTLIAVPAFVAVLILLNQAGRLGGYGGGNLLLLCLALPALATGILAVGFAPGRDGLRRAALVLCSVSAILTGGVAVVSTVLAVTNLGRDRTGPWSGLLTAILTAAALVGAFFAVVNGLAIRMLRTRQALDWFAAEHDDEAEEWRPSRALLVLMGAAGAGGVIFLLATAGIGGLASVADSESLGACASVCAGILALPLLRGTAGKLRTAAIITGSFGAFVWALLTLLTLFGGTPLLGLVALTFTAAHIAMIVLLARTEPLPAHDDTSG</sequence>
<name>A0A841FE06_9ACTN</name>
<proteinExistence type="predicted"/>
<protein>
    <submittedName>
        <fullName evidence="2">MFS family permease</fullName>
    </submittedName>
</protein>
<feature type="transmembrane region" description="Helical" evidence="1">
    <location>
        <begin position="47"/>
        <end position="68"/>
    </location>
</feature>
<dbReference type="AlphaFoldDB" id="A0A841FE06"/>
<feature type="transmembrane region" description="Helical" evidence="1">
    <location>
        <begin position="168"/>
        <end position="194"/>
    </location>
</feature>
<feature type="transmembrane region" description="Helical" evidence="1">
    <location>
        <begin position="16"/>
        <end position="35"/>
    </location>
</feature>